<dbReference type="RefSeq" id="WP_044193212.1">
    <property type="nucleotide sequence ID" value="NZ_JMCB01000012.1"/>
</dbReference>
<evidence type="ECO:0000313" key="1">
    <source>
        <dbReference type="EMBL" id="KFE65389.1"/>
    </source>
</evidence>
<dbReference type="AlphaFoldDB" id="A0A085WCH6"/>
<reference evidence="1 2" key="1">
    <citation type="submission" date="2014-04" db="EMBL/GenBank/DDBJ databases">
        <title>Genome assembly of Hyalangium minutum DSM 14724.</title>
        <authorList>
            <person name="Sharma G."/>
            <person name="Subramanian S."/>
        </authorList>
    </citation>
    <scope>NUCLEOTIDE SEQUENCE [LARGE SCALE GENOMIC DNA]</scope>
    <source>
        <strain evidence="1 2">DSM 14724</strain>
    </source>
</reference>
<comment type="caution">
    <text evidence="1">The sequence shown here is derived from an EMBL/GenBank/DDBJ whole genome shotgun (WGS) entry which is preliminary data.</text>
</comment>
<proteinExistence type="predicted"/>
<gene>
    <name evidence="1" type="ORF">DB31_1505</name>
</gene>
<organism evidence="1 2">
    <name type="scientific">Hyalangium minutum</name>
    <dbReference type="NCBI Taxonomy" id="394096"/>
    <lineage>
        <taxon>Bacteria</taxon>
        <taxon>Pseudomonadati</taxon>
        <taxon>Myxococcota</taxon>
        <taxon>Myxococcia</taxon>
        <taxon>Myxococcales</taxon>
        <taxon>Cystobacterineae</taxon>
        <taxon>Archangiaceae</taxon>
        <taxon>Hyalangium</taxon>
    </lineage>
</organism>
<evidence type="ECO:0008006" key="3">
    <source>
        <dbReference type="Google" id="ProtNLM"/>
    </source>
</evidence>
<dbReference type="PANTHER" id="PTHR35370">
    <property type="entry name" value="CYTOPLASMIC PROTEIN-RELATED-RELATED"/>
    <property type="match status" value="1"/>
</dbReference>
<dbReference type="Proteomes" id="UP000028725">
    <property type="component" value="Unassembled WGS sequence"/>
</dbReference>
<evidence type="ECO:0000313" key="2">
    <source>
        <dbReference type="Proteomes" id="UP000028725"/>
    </source>
</evidence>
<name>A0A085WCH6_9BACT</name>
<accession>A0A085WCH6</accession>
<dbReference type="STRING" id="394096.DB31_1505"/>
<dbReference type="InterPro" id="IPR010272">
    <property type="entry name" value="T6SS_TssF"/>
</dbReference>
<protein>
    <recommendedName>
        <fullName evidence="3">Protein ImpG/VasA</fullName>
    </recommendedName>
</protein>
<dbReference type="EMBL" id="JMCB01000012">
    <property type="protein sequence ID" value="KFE65389.1"/>
    <property type="molecule type" value="Genomic_DNA"/>
</dbReference>
<dbReference type="OrthoDB" id="5481098at2"/>
<dbReference type="Pfam" id="PF05947">
    <property type="entry name" value="T6SS_TssF"/>
    <property type="match status" value="1"/>
</dbReference>
<dbReference type="PATRIC" id="fig|394096.3.peg.5842"/>
<dbReference type="PANTHER" id="PTHR35370:SF1">
    <property type="entry name" value="TYPE VI SECRETION SYSTEM COMPONENT TSSF1"/>
    <property type="match status" value="1"/>
</dbReference>
<keyword evidence="2" id="KW-1185">Reference proteome</keyword>
<sequence>MKDQSDQVYLDFLGELAGFDRFRQRFQERNPGLPLEREDPDVRRLMEAMAYFSVRTRQAMTRNLRSTWRRLFASFFDYLLEPVPAATMIQAVPTEKMAEATVLTRGTEVRLSPSEAEAGTGHFRLQRDLRVLPIFLEQSEVLQRQEGGWRLVLGFRSQGLRKDPVDVLSLYVRHLDAYRPSLSVFYALRTYLEQVTVIYNATAGADAPGEECEVSFAPFPDSPPTPEDSGLYANPLQQVRSFFQFPEQALFVHLKVPPHRKDWERFSLCFDFHQDWKLGRSRYPEFLVPFVVPAVNLKKEPAQVITLDGTRSEYPIRGLGSARDFSLHSVTGVYELTKAGPVPMRPSFLPGEGPSYEIEETFDESLRSYQSLVVRMPEAFTAPRKVLVEALWYQPRFAPQGTGRIGVMLPGRHIAGLQLQAVGEVHPHSASPLGDDVDKLTQILAWKTKPTLNLDELVALLSYLGTPADSPLRQVIPLLRGLKVTTVPDGALRGSGIQHAYELQLQEFDPSLDPLVVCFLDQVRELLDVWNGEATVALKALVDGRGELSLTMPP</sequence>